<feature type="domain" description="Solute-binding protein family 3/N-terminal" evidence="5">
    <location>
        <begin position="41"/>
        <end position="275"/>
    </location>
</feature>
<reference evidence="6" key="1">
    <citation type="submission" date="2021-10" db="EMBL/GenBank/DDBJ databases">
        <title>Roseicella aerolatum sp. nov., isolated from aerosols of e-waste dismantling site.</title>
        <authorList>
            <person name="Qin T."/>
        </authorList>
    </citation>
    <scope>NUCLEOTIDE SEQUENCE</scope>
    <source>
        <strain evidence="6">GB24</strain>
    </source>
</reference>
<accession>A0A9X1LAF6</accession>
<dbReference type="SMART" id="SM00062">
    <property type="entry name" value="PBPb"/>
    <property type="match status" value="1"/>
</dbReference>
<dbReference type="PANTHER" id="PTHR30085:SF7">
    <property type="entry name" value="AMINO-ACID ABC TRANSPORTER-BINDING PROTEIN YHDW-RELATED"/>
    <property type="match status" value="1"/>
</dbReference>
<keyword evidence="3 4" id="KW-0732">Signal</keyword>
<protein>
    <submittedName>
        <fullName evidence="6">Amino acid ABC transporter substrate-binding protein</fullName>
    </submittedName>
</protein>
<dbReference type="RefSeq" id="WP_226613579.1">
    <property type="nucleotide sequence ID" value="NZ_JAJAQI010000059.1"/>
</dbReference>
<evidence type="ECO:0000256" key="2">
    <source>
        <dbReference type="ARBA" id="ARBA00022448"/>
    </source>
</evidence>
<dbReference type="CDD" id="cd13692">
    <property type="entry name" value="PBP2_BztA"/>
    <property type="match status" value="1"/>
</dbReference>
<feature type="signal peptide" evidence="4">
    <location>
        <begin position="1"/>
        <end position="20"/>
    </location>
</feature>
<evidence type="ECO:0000313" key="7">
    <source>
        <dbReference type="Proteomes" id="UP001139311"/>
    </source>
</evidence>
<evidence type="ECO:0000256" key="3">
    <source>
        <dbReference type="ARBA" id="ARBA00022729"/>
    </source>
</evidence>
<dbReference type="Proteomes" id="UP001139311">
    <property type="component" value="Unassembled WGS sequence"/>
</dbReference>
<dbReference type="SUPFAM" id="SSF53850">
    <property type="entry name" value="Periplasmic binding protein-like II"/>
    <property type="match status" value="1"/>
</dbReference>
<keyword evidence="7" id="KW-1185">Reference proteome</keyword>
<dbReference type="Gene3D" id="3.40.190.10">
    <property type="entry name" value="Periplasmic binding protein-like II"/>
    <property type="match status" value="2"/>
</dbReference>
<dbReference type="GO" id="GO:0006865">
    <property type="term" value="P:amino acid transport"/>
    <property type="evidence" value="ECO:0007669"/>
    <property type="project" value="TreeGrafter"/>
</dbReference>
<sequence length="343" mass="36819">MRRPAPTLVMLGAFALGVLAAPAAPAQPAADTLGTVRARGVLACGVAPSDPGFSIPDAQGVWRGLDVDYCRAVAAAVLGDAEKVRFVPSSTQQRFTMLQSGEVDLLVRNTTWTLGREASLGLVFAGVNFYDGQGFMVRKDLGVSSARQLDGATICVHPGTTTEQNLADYFRTHGMTFSPVLIEGTEELRGAFLAGRCDAFTGDASTLAAFRAAQGPKADSLAIMPEIISKEPLGPAVRQGDWRWFQAVRWSHFALLAAEELGVTRQNIDQFASSPNPDVQRFLGRTGDLGRAMGLENDWAARIVAQVGNFGELWERNITPLGVPRGPNELWTRGGLHYAPPLR</sequence>
<keyword evidence="2" id="KW-0813">Transport</keyword>
<feature type="chain" id="PRO_5040762974" evidence="4">
    <location>
        <begin position="21"/>
        <end position="343"/>
    </location>
</feature>
<name>A0A9X1LAF6_9PROT</name>
<dbReference type="PANTHER" id="PTHR30085">
    <property type="entry name" value="AMINO ACID ABC TRANSPORTER PERMEASE"/>
    <property type="match status" value="1"/>
</dbReference>
<dbReference type="Pfam" id="PF00497">
    <property type="entry name" value="SBP_bac_3"/>
    <property type="match status" value="1"/>
</dbReference>
<organism evidence="6 7">
    <name type="scientific">Roseicella aerolata</name>
    <dbReference type="NCBI Taxonomy" id="2883479"/>
    <lineage>
        <taxon>Bacteria</taxon>
        <taxon>Pseudomonadati</taxon>
        <taxon>Pseudomonadota</taxon>
        <taxon>Alphaproteobacteria</taxon>
        <taxon>Acetobacterales</taxon>
        <taxon>Roseomonadaceae</taxon>
        <taxon>Roseicella</taxon>
    </lineage>
</organism>
<evidence type="ECO:0000313" key="6">
    <source>
        <dbReference type="EMBL" id="MCB4824966.1"/>
    </source>
</evidence>
<dbReference type="InterPro" id="IPR001638">
    <property type="entry name" value="Solute-binding_3/MltF_N"/>
</dbReference>
<evidence type="ECO:0000259" key="5">
    <source>
        <dbReference type="SMART" id="SM00062"/>
    </source>
</evidence>
<comment type="similarity">
    <text evidence="1">Belongs to the bacterial solute-binding protein 3 family.</text>
</comment>
<dbReference type="EMBL" id="JAJAQI010000059">
    <property type="protein sequence ID" value="MCB4824966.1"/>
    <property type="molecule type" value="Genomic_DNA"/>
</dbReference>
<evidence type="ECO:0000256" key="1">
    <source>
        <dbReference type="ARBA" id="ARBA00010333"/>
    </source>
</evidence>
<evidence type="ECO:0000256" key="4">
    <source>
        <dbReference type="SAM" id="SignalP"/>
    </source>
</evidence>
<comment type="caution">
    <text evidence="6">The sequence shown here is derived from an EMBL/GenBank/DDBJ whole genome shotgun (WGS) entry which is preliminary data.</text>
</comment>
<dbReference type="InterPro" id="IPR051455">
    <property type="entry name" value="Bact_solute-bind_prot3"/>
</dbReference>
<gene>
    <name evidence="6" type="ORF">LHA35_24875</name>
</gene>
<proteinExistence type="inferred from homology"/>
<dbReference type="AlphaFoldDB" id="A0A9X1LAF6"/>